<dbReference type="EMBL" id="UINC01003122">
    <property type="protein sequence ID" value="SVA03539.1"/>
    <property type="molecule type" value="Genomic_DNA"/>
</dbReference>
<gene>
    <name evidence="6" type="ORF">METZ01_LOCUS56393</name>
</gene>
<keyword evidence="1" id="KW-0813">Transport</keyword>
<evidence type="ECO:0000256" key="4">
    <source>
        <dbReference type="ARBA" id="ARBA00022840"/>
    </source>
</evidence>
<keyword evidence="2" id="KW-0677">Repeat</keyword>
<protein>
    <recommendedName>
        <fullName evidence="5">ABC transporter domain-containing protein</fullName>
    </recommendedName>
</protein>
<dbReference type="SMART" id="SM00382">
    <property type="entry name" value="AAA"/>
    <property type="match status" value="2"/>
</dbReference>
<dbReference type="InterPro" id="IPR017871">
    <property type="entry name" value="ABC_transporter-like_CS"/>
</dbReference>
<keyword evidence="3" id="KW-0547">Nucleotide-binding</keyword>
<dbReference type="Gene3D" id="3.40.50.300">
    <property type="entry name" value="P-loop containing nucleotide triphosphate hydrolases"/>
    <property type="match status" value="2"/>
</dbReference>
<feature type="domain" description="ABC transporter" evidence="5">
    <location>
        <begin position="20"/>
        <end position="254"/>
    </location>
</feature>
<dbReference type="AlphaFoldDB" id="A0A381SJD9"/>
<dbReference type="InterPro" id="IPR027417">
    <property type="entry name" value="P-loop_NTPase"/>
</dbReference>
<dbReference type="Pfam" id="PF00005">
    <property type="entry name" value="ABC_tran"/>
    <property type="match status" value="2"/>
</dbReference>
<reference evidence="6" key="1">
    <citation type="submission" date="2018-05" db="EMBL/GenBank/DDBJ databases">
        <authorList>
            <person name="Lanie J.A."/>
            <person name="Ng W.-L."/>
            <person name="Kazmierczak K.M."/>
            <person name="Andrzejewski T.M."/>
            <person name="Davidsen T.M."/>
            <person name="Wayne K.J."/>
            <person name="Tettelin H."/>
            <person name="Glass J.I."/>
            <person name="Rusch D."/>
            <person name="Podicherti R."/>
            <person name="Tsui H.-C.T."/>
            <person name="Winkler M.E."/>
        </authorList>
    </citation>
    <scope>NUCLEOTIDE SEQUENCE</scope>
</reference>
<sequence length="517" mass="57614">MTIIQEPEFNNIESGSSINIRVQNLTKSFSGTIALDNINLEFNSGEIHGLVGQNGAGKSTLGKIIGGHYKSTSGDIYINNKKITKWSSKMALDNGIAMIHQELALVPGLTVFENIFLGIEENSFGILRKKNFNLYKKIDQKIGFNINPNQKVVNLRIADQQKVEIMRAFARNARVIIMDEPTSSLTNDEVQKLHELMITLNKSGCLIIYVSHFLDAIIEVCSKITILRDGKLIRTNSILKENKSTVVEAMLGTSAEIAFPTKKSFESKNVKKILELKNIRSKTGIKNVSLDIHKGEVVGLLGLVGSGRTEILRSIFGIDSIQEGEIKYLNNSIKLKGPNDAIKKGIVMIPEDRRKQGLVFTQNSKSNITITNLLKISDYGILKFNKEIILVKKLIEQLDIKPTNTDGNISYYSGGNQQKVLFAKWMFNSPKLILLDEPTRGIDIGAKRKIYELINDLSANGVSILLVSSELEEVMGLSDRAYLIKNGKTFKEIIPSKYSMDDVLFSLFEAKKINTVN</sequence>
<dbReference type="PANTHER" id="PTHR43790">
    <property type="entry name" value="CARBOHYDRATE TRANSPORT ATP-BINDING PROTEIN MG119-RELATED"/>
    <property type="match status" value="1"/>
</dbReference>
<feature type="domain" description="ABC transporter" evidence="5">
    <location>
        <begin position="265"/>
        <end position="511"/>
    </location>
</feature>
<dbReference type="GO" id="GO:0016887">
    <property type="term" value="F:ATP hydrolysis activity"/>
    <property type="evidence" value="ECO:0007669"/>
    <property type="project" value="InterPro"/>
</dbReference>
<dbReference type="PROSITE" id="PS00211">
    <property type="entry name" value="ABC_TRANSPORTER_1"/>
    <property type="match status" value="1"/>
</dbReference>
<dbReference type="InterPro" id="IPR050107">
    <property type="entry name" value="ABC_carbohydrate_import_ATPase"/>
</dbReference>
<evidence type="ECO:0000256" key="3">
    <source>
        <dbReference type="ARBA" id="ARBA00022741"/>
    </source>
</evidence>
<evidence type="ECO:0000259" key="5">
    <source>
        <dbReference type="PROSITE" id="PS50893"/>
    </source>
</evidence>
<dbReference type="CDD" id="cd03216">
    <property type="entry name" value="ABC_Carb_Monos_I"/>
    <property type="match status" value="1"/>
</dbReference>
<dbReference type="PROSITE" id="PS50893">
    <property type="entry name" value="ABC_TRANSPORTER_2"/>
    <property type="match status" value="2"/>
</dbReference>
<name>A0A381SJD9_9ZZZZ</name>
<organism evidence="6">
    <name type="scientific">marine metagenome</name>
    <dbReference type="NCBI Taxonomy" id="408172"/>
    <lineage>
        <taxon>unclassified sequences</taxon>
        <taxon>metagenomes</taxon>
        <taxon>ecological metagenomes</taxon>
    </lineage>
</organism>
<evidence type="ECO:0000313" key="6">
    <source>
        <dbReference type="EMBL" id="SVA03539.1"/>
    </source>
</evidence>
<dbReference type="PANTHER" id="PTHR43790:SF9">
    <property type="entry name" value="GALACTOFURANOSE TRANSPORTER ATP-BINDING PROTEIN YTFR"/>
    <property type="match status" value="1"/>
</dbReference>
<proteinExistence type="predicted"/>
<keyword evidence="4" id="KW-0067">ATP-binding</keyword>
<accession>A0A381SJD9</accession>
<evidence type="ECO:0000256" key="1">
    <source>
        <dbReference type="ARBA" id="ARBA00022448"/>
    </source>
</evidence>
<dbReference type="GO" id="GO:0005524">
    <property type="term" value="F:ATP binding"/>
    <property type="evidence" value="ECO:0007669"/>
    <property type="project" value="UniProtKB-KW"/>
</dbReference>
<dbReference type="InterPro" id="IPR003439">
    <property type="entry name" value="ABC_transporter-like_ATP-bd"/>
</dbReference>
<evidence type="ECO:0000256" key="2">
    <source>
        <dbReference type="ARBA" id="ARBA00022737"/>
    </source>
</evidence>
<dbReference type="CDD" id="cd03215">
    <property type="entry name" value="ABC_Carb_Monos_II"/>
    <property type="match status" value="1"/>
</dbReference>
<dbReference type="SUPFAM" id="SSF52540">
    <property type="entry name" value="P-loop containing nucleoside triphosphate hydrolases"/>
    <property type="match status" value="2"/>
</dbReference>
<dbReference type="InterPro" id="IPR003593">
    <property type="entry name" value="AAA+_ATPase"/>
</dbReference>